<evidence type="ECO:0000313" key="1">
    <source>
        <dbReference type="EMBL" id="KON62744.1"/>
    </source>
</evidence>
<name>A0A0M0EBW2_KOMEU</name>
<accession>A0A0M0EBW2</accession>
<keyword evidence="2" id="KW-1185">Reference proteome</keyword>
<proteinExistence type="predicted"/>
<dbReference type="EMBL" id="LHUQ01000072">
    <property type="protein sequence ID" value="KON62744.1"/>
    <property type="molecule type" value="Genomic_DNA"/>
</dbReference>
<gene>
    <name evidence="1" type="ORF">KOEU_37720</name>
</gene>
<dbReference type="AlphaFoldDB" id="A0A0M0EBW2"/>
<dbReference type="Proteomes" id="UP000037566">
    <property type="component" value="Unassembled WGS sequence"/>
</dbReference>
<reference evidence="1" key="1">
    <citation type="submission" date="2015-08" db="EMBL/GenBank/DDBJ databases">
        <title>Draft genome sequence of Komagataeibacter europaeus CECT 8546 a cellulose producer strain from vinegar produced by the traditional method.</title>
        <authorList>
            <person name="Poehlein A."/>
            <person name="Valera M.J."/>
            <person name="Haack F.S."/>
            <person name="Mas A."/>
            <person name="Daniel R."/>
            <person name="Streit W.R."/>
            <person name="Mateo E."/>
        </authorList>
    </citation>
    <scope>NUCLEOTIDE SEQUENCE [LARGE SCALE GENOMIC DNA]</scope>
    <source>
        <strain evidence="1">CECT 8546</strain>
    </source>
</reference>
<protein>
    <submittedName>
        <fullName evidence="1">Uncharacterized protein</fullName>
    </submittedName>
</protein>
<dbReference type="PATRIC" id="fig|33995.3.peg.4174"/>
<organism evidence="1 2">
    <name type="scientific">Komagataeibacter europaeus</name>
    <name type="common">Gluconacetobacter europaeus</name>
    <dbReference type="NCBI Taxonomy" id="33995"/>
    <lineage>
        <taxon>Bacteria</taxon>
        <taxon>Pseudomonadati</taxon>
        <taxon>Pseudomonadota</taxon>
        <taxon>Alphaproteobacteria</taxon>
        <taxon>Acetobacterales</taxon>
        <taxon>Acetobacteraceae</taxon>
        <taxon>Komagataeibacter</taxon>
    </lineage>
</organism>
<sequence length="323" mass="35459">MSYGLMLRAGGKKPIYISEVSYGTSLFFGRPQRPNPFDTRLFCQFDWTGFDRNTAKIAIHSGADRFDWAGAISIVDDGIWLEKPLSYSTDNETATGLPWCKIMVTALPAPTGDTYGLRILNSRNVNPILLPTRCIQVLSYATVIQGNISSFDVPGLIDSDIIFVGAGIVGGNFSCVRGMSRYDTNNLHFTGDTNGVRILAFRNSGAARVGGYGIRIVNKSGVISISNSQPPLLIKDMLSDYTHALPYRAGFTPSITGTAGWYSGRYWRKSTRGIFSAATENGSSVWEGEHWREDSVYADGNYQCRSAINCIDMEMYPEHFGGG</sequence>
<evidence type="ECO:0000313" key="2">
    <source>
        <dbReference type="Proteomes" id="UP000037566"/>
    </source>
</evidence>
<dbReference type="STRING" id="33995.KOEU_37720"/>
<comment type="caution">
    <text evidence="1">The sequence shown here is derived from an EMBL/GenBank/DDBJ whole genome shotgun (WGS) entry which is preliminary data.</text>
</comment>